<reference evidence="3 4" key="1">
    <citation type="submission" date="2019-01" db="EMBL/GenBank/DDBJ databases">
        <authorList>
            <consortium name="Pathogen Informatics"/>
        </authorList>
    </citation>
    <scope>NUCLEOTIDE SEQUENCE [LARGE SCALE GENOMIC DNA]</scope>
    <source>
        <strain evidence="3 4">NCTC10184</strain>
    </source>
</reference>
<keyword evidence="1" id="KW-0812">Transmembrane</keyword>
<dbReference type="PANTHER" id="PTHR47618:SF2">
    <property type="entry name" value="CYCLIC-DI-AMP PHOSPHODIESTERASE GDPP"/>
    <property type="match status" value="1"/>
</dbReference>
<evidence type="ECO:0000256" key="1">
    <source>
        <dbReference type="SAM" id="Phobius"/>
    </source>
</evidence>
<dbReference type="Gene3D" id="3.30.70.270">
    <property type="match status" value="1"/>
</dbReference>
<feature type="transmembrane region" description="Helical" evidence="1">
    <location>
        <begin position="12"/>
        <end position="33"/>
    </location>
</feature>
<dbReference type="InterPro" id="IPR001667">
    <property type="entry name" value="DDH_dom"/>
</dbReference>
<keyword evidence="1" id="KW-0472">Membrane</keyword>
<keyword evidence="3" id="KW-0689">Ribosomal protein</keyword>
<dbReference type="GO" id="GO:0005840">
    <property type="term" value="C:ribosome"/>
    <property type="evidence" value="ECO:0007669"/>
    <property type="project" value="UniProtKB-KW"/>
</dbReference>
<accession>A0A449BA56</accession>
<dbReference type="AlphaFoldDB" id="A0A449BA56"/>
<dbReference type="OrthoDB" id="9759476at2"/>
<evidence type="ECO:0000313" key="4">
    <source>
        <dbReference type="Proteomes" id="UP000290876"/>
    </source>
</evidence>
<dbReference type="InterPro" id="IPR043128">
    <property type="entry name" value="Rev_trsase/Diguanyl_cyclase"/>
</dbReference>
<dbReference type="SUPFAM" id="SSF55073">
    <property type="entry name" value="Nucleotide cyclase"/>
    <property type="match status" value="1"/>
</dbReference>
<dbReference type="InterPro" id="IPR000160">
    <property type="entry name" value="GGDEF_dom"/>
</dbReference>
<dbReference type="Gene3D" id="3.30.450.20">
    <property type="entry name" value="PAS domain"/>
    <property type="match status" value="1"/>
</dbReference>
<sequence>MKSISKSKTAVKIVFFITCFLLFIVSIVLLVLYQQSSLIWVAPLVLLFQCIGIYALWILFKDANRRYISSSQSFGNFIDKIILKNNLGIIIYDLNETIQWTSSFIEKRFGNKLVGKTMKMFFDELKTADDSQNIDKMSFDKNNIYQEYTFSYKNKHYIVNNWDIENAISIRDVTEEKNIVRSYEKALSVVGEVEIDNYQLYQSLLSVEQFSGLNREVIRALDTLVERFDLVYRQYSNNKFLIITNKSVLDLMREENFEFFRELHNSIKFSDPNMMLSVSAGFAYGTDSLNEKMENAKKALLQAQSRGGDQIAIFSNIESAKYFGSTREILPSVDRTKIKTLTKLIESRLASEDITKVIIFGHANADLDALGSALGIYMLARNYNKDAYICTSTQDVTTKNVMREYFGESNDIFIKSHHLKSDNKKLEIDDQTLIFLVDNSHPNRTDFPELLTNAKNSNVLILDHHRLSQPIDFAPRENRYVDPSASSASEIVTEILMFVTKTIEYYPKIIQMLLNGIYLDTLQFQKHTTFKTFEAASWLQSKGANAIRSASILKIDAETYAKVADILQTVEEVKPGFFLAYKDVSLPDDVISIAAEEILRISGRKASFVVARKEKKQSYKLSARGIDTNVQIIAETVGGGGHFGMAAAVSNESLPIFIDNLKQAIVSVKNESNFN</sequence>
<protein>
    <submittedName>
        <fullName evidence="3">Putative bifunctional signaling protein/50S ribosomal protein L9</fullName>
    </submittedName>
</protein>
<feature type="transmembrane region" description="Helical" evidence="1">
    <location>
        <begin position="39"/>
        <end position="60"/>
    </location>
</feature>
<dbReference type="Pfam" id="PF02272">
    <property type="entry name" value="DHHA1"/>
    <property type="match status" value="1"/>
</dbReference>
<keyword evidence="4" id="KW-1185">Reference proteome</keyword>
<evidence type="ECO:0000259" key="2">
    <source>
        <dbReference type="PROSITE" id="PS50887"/>
    </source>
</evidence>
<proteinExistence type="predicted"/>
<dbReference type="PROSITE" id="PS50887">
    <property type="entry name" value="GGDEF"/>
    <property type="match status" value="1"/>
</dbReference>
<keyword evidence="3" id="KW-0687">Ribonucleoprotein</keyword>
<name>A0A449BA56_9BACT</name>
<dbReference type="InterPro" id="IPR051319">
    <property type="entry name" value="Oligoribo/pAp-PDE_c-di-AMP_PDE"/>
</dbReference>
<dbReference type="PIRSF" id="PIRSF026583">
    <property type="entry name" value="YybT"/>
    <property type="match status" value="1"/>
</dbReference>
<dbReference type="Gene3D" id="3.10.310.30">
    <property type="match status" value="1"/>
</dbReference>
<feature type="domain" description="GGDEF" evidence="2">
    <location>
        <begin position="186"/>
        <end position="316"/>
    </location>
</feature>
<evidence type="ECO:0000313" key="3">
    <source>
        <dbReference type="EMBL" id="VEU78081.1"/>
    </source>
</evidence>
<dbReference type="SUPFAM" id="SSF64182">
    <property type="entry name" value="DHH phosphoesterases"/>
    <property type="match status" value="1"/>
</dbReference>
<dbReference type="Pfam" id="PF01368">
    <property type="entry name" value="DHH"/>
    <property type="match status" value="1"/>
</dbReference>
<dbReference type="Pfam" id="PF24898">
    <property type="entry name" value="GGDEF_GdpP"/>
    <property type="match status" value="1"/>
</dbReference>
<dbReference type="RefSeq" id="WP_129622931.1">
    <property type="nucleotide sequence ID" value="NZ_LR215043.1"/>
</dbReference>
<dbReference type="GO" id="GO:0003676">
    <property type="term" value="F:nucleic acid binding"/>
    <property type="evidence" value="ECO:0007669"/>
    <property type="project" value="InterPro"/>
</dbReference>
<keyword evidence="1" id="KW-1133">Transmembrane helix</keyword>
<organism evidence="3 4">
    <name type="scientific">Mycoplasmopsis columbinasalis</name>
    <dbReference type="NCBI Taxonomy" id="114880"/>
    <lineage>
        <taxon>Bacteria</taxon>
        <taxon>Bacillati</taxon>
        <taxon>Mycoplasmatota</taxon>
        <taxon>Mycoplasmoidales</taxon>
        <taxon>Metamycoplasmataceae</taxon>
        <taxon>Mycoplasmopsis</taxon>
    </lineage>
</organism>
<dbReference type="InterPro" id="IPR038763">
    <property type="entry name" value="DHH_sf"/>
</dbReference>
<dbReference type="InterPro" id="IPR003156">
    <property type="entry name" value="DHHA1_dom"/>
</dbReference>
<dbReference type="EMBL" id="LR215043">
    <property type="protein sequence ID" value="VEU78081.1"/>
    <property type="molecule type" value="Genomic_DNA"/>
</dbReference>
<dbReference type="InterPro" id="IPR014528">
    <property type="entry name" value="GdpP/PdeA"/>
</dbReference>
<dbReference type="Gene3D" id="3.90.1640.10">
    <property type="entry name" value="inorganic pyrophosphatase (n-terminal core)"/>
    <property type="match status" value="1"/>
</dbReference>
<dbReference type="Proteomes" id="UP000290876">
    <property type="component" value="Chromosome"/>
</dbReference>
<dbReference type="PANTHER" id="PTHR47618">
    <property type="entry name" value="BIFUNCTIONAL OLIGORIBONUCLEASE AND PAP PHOSPHATASE NRNA"/>
    <property type="match status" value="1"/>
</dbReference>
<gene>
    <name evidence="3" type="ORF">NCTC10184_00301</name>
</gene>
<dbReference type="KEGG" id="mcob:NCTC10184_00301"/>
<dbReference type="InterPro" id="IPR029787">
    <property type="entry name" value="Nucleotide_cyclase"/>
</dbReference>